<feature type="transmembrane region" description="Helical" evidence="1">
    <location>
        <begin position="213"/>
        <end position="234"/>
    </location>
</feature>
<reference evidence="2" key="1">
    <citation type="submission" date="2020-02" db="EMBL/GenBank/DDBJ databases">
        <authorList>
            <person name="Meier V. D."/>
        </authorList>
    </citation>
    <scope>NUCLEOTIDE SEQUENCE</scope>
    <source>
        <strain evidence="2">AVDCRST_MAG31</strain>
    </source>
</reference>
<evidence type="ECO:0000313" key="2">
    <source>
        <dbReference type="EMBL" id="CAA9521997.1"/>
    </source>
</evidence>
<protein>
    <recommendedName>
        <fullName evidence="3">Xanthan biosynthesis exopolysaccharide polymerase GumE</fullName>
    </recommendedName>
</protein>
<sequence>MLTRSRPVARGAAMPASRLAIAAAEPVGATSTLPEKLIWASVLFNLLLCFIDSNLVTLSPFPVMAVEAAILGAALLVPLALHSRSPGRMDFLLILLLASWLLLSILRQSVDPKLFRDIAIMPIFVLLGLASRGVTLHRRLFWLHMTVFVFALWEAISVQSFVSVLSIGDYFEHTRRFSNDDWWVDSGLYLSAVRPESRFLFPGLPLHRLSSVFLEPVSLGNYVMIATIWLAGFWRRIPSGMRVVAVLANLFLLVGSDSRMASLTCLVLVLAIPLGRLLPSYIAVLTAPIVIGLMFLADVGLGLQAGTDDFGGRIAHSVDVFRAMEVQHYAGLAVDLLRPAEDAGFAYVIMSQSLLVALIVWGSLLLRRLVTPEGRYVHLAVAIYVSMNLTVSWSLFSIKTAALLWFLLGRAIREDREATVDAAADLPRSGTGVELSGGRLAGSIKRVAQ</sequence>
<gene>
    <name evidence="2" type="ORF">AVDCRST_MAG31-1685</name>
</gene>
<keyword evidence="1" id="KW-0472">Membrane</keyword>
<feature type="transmembrane region" description="Helical" evidence="1">
    <location>
        <begin position="278"/>
        <end position="297"/>
    </location>
</feature>
<keyword evidence="1" id="KW-1133">Transmembrane helix</keyword>
<keyword evidence="1" id="KW-0812">Transmembrane</keyword>
<dbReference type="AlphaFoldDB" id="A0A6J4TH90"/>
<organism evidence="2">
    <name type="scientific">uncultured Sphingomonas sp</name>
    <dbReference type="NCBI Taxonomy" id="158754"/>
    <lineage>
        <taxon>Bacteria</taxon>
        <taxon>Pseudomonadati</taxon>
        <taxon>Pseudomonadota</taxon>
        <taxon>Alphaproteobacteria</taxon>
        <taxon>Sphingomonadales</taxon>
        <taxon>Sphingomonadaceae</taxon>
        <taxon>Sphingomonas</taxon>
        <taxon>environmental samples</taxon>
    </lineage>
</organism>
<proteinExistence type="predicted"/>
<name>A0A6J4TH90_9SPHN</name>
<accession>A0A6J4TH90</accession>
<evidence type="ECO:0008006" key="3">
    <source>
        <dbReference type="Google" id="ProtNLM"/>
    </source>
</evidence>
<dbReference type="EMBL" id="CADCWA010000120">
    <property type="protein sequence ID" value="CAA9521997.1"/>
    <property type="molecule type" value="Genomic_DNA"/>
</dbReference>
<feature type="transmembrane region" description="Helical" evidence="1">
    <location>
        <begin position="37"/>
        <end position="55"/>
    </location>
</feature>
<feature type="transmembrane region" description="Helical" evidence="1">
    <location>
        <begin position="376"/>
        <end position="408"/>
    </location>
</feature>
<feature type="transmembrane region" description="Helical" evidence="1">
    <location>
        <begin position="88"/>
        <end position="106"/>
    </location>
</feature>
<feature type="transmembrane region" description="Helical" evidence="1">
    <location>
        <begin position="345"/>
        <end position="364"/>
    </location>
</feature>
<feature type="transmembrane region" description="Helical" evidence="1">
    <location>
        <begin position="61"/>
        <end position="81"/>
    </location>
</feature>
<feature type="transmembrane region" description="Helical" evidence="1">
    <location>
        <begin position="118"/>
        <end position="135"/>
    </location>
</feature>
<dbReference type="RefSeq" id="WP_294169732.1">
    <property type="nucleotide sequence ID" value="NZ_CADCWA010000120.1"/>
</dbReference>
<evidence type="ECO:0000256" key="1">
    <source>
        <dbReference type="SAM" id="Phobius"/>
    </source>
</evidence>
<feature type="transmembrane region" description="Helical" evidence="1">
    <location>
        <begin position="147"/>
        <end position="168"/>
    </location>
</feature>